<dbReference type="InterPro" id="IPR045584">
    <property type="entry name" value="Pilin-like"/>
</dbReference>
<dbReference type="RefSeq" id="WP_161045458.1">
    <property type="nucleotide sequence ID" value="NZ_WWCS01000007.1"/>
</dbReference>
<dbReference type="SUPFAM" id="SSF54523">
    <property type="entry name" value="Pili subunits"/>
    <property type="match status" value="1"/>
</dbReference>
<dbReference type="EMBL" id="WWCS01000007">
    <property type="protein sequence ID" value="MYN40401.1"/>
    <property type="molecule type" value="Genomic_DNA"/>
</dbReference>
<comment type="caution">
    <text evidence="2">The sequence shown here is derived from an EMBL/GenBank/DDBJ whole genome shotgun (WGS) entry which is preliminary data.</text>
</comment>
<keyword evidence="1" id="KW-0472">Membrane</keyword>
<protein>
    <submittedName>
        <fullName evidence="2">Prepilin-type N-terminal cleavage/methylation domain-containing protein</fullName>
    </submittedName>
</protein>
<reference evidence="2 3" key="1">
    <citation type="submission" date="2019-12" db="EMBL/GenBank/DDBJ databases">
        <title>Novel species isolated from a subtropical stream in China.</title>
        <authorList>
            <person name="Lu H."/>
        </authorList>
    </citation>
    <scope>NUCLEOTIDE SEQUENCE [LARGE SCALE GENOMIC DNA]</scope>
    <source>
        <strain evidence="2 3">FT109W</strain>
    </source>
</reference>
<dbReference type="InterPro" id="IPR012902">
    <property type="entry name" value="N_methyl_site"/>
</dbReference>
<gene>
    <name evidence="2" type="ORF">GTP55_13560</name>
</gene>
<name>A0ABW9WHQ1_9BURK</name>
<dbReference type="Proteomes" id="UP000466332">
    <property type="component" value="Unassembled WGS sequence"/>
</dbReference>
<dbReference type="Gene3D" id="3.30.700.10">
    <property type="entry name" value="Glycoprotein, Type 4 Pilin"/>
    <property type="match status" value="1"/>
</dbReference>
<evidence type="ECO:0000313" key="2">
    <source>
        <dbReference type="EMBL" id="MYN40401.1"/>
    </source>
</evidence>
<organism evidence="2 3">
    <name type="scientific">Duganella margarita</name>
    <dbReference type="NCBI Taxonomy" id="2692170"/>
    <lineage>
        <taxon>Bacteria</taxon>
        <taxon>Pseudomonadati</taxon>
        <taxon>Pseudomonadota</taxon>
        <taxon>Betaproteobacteria</taxon>
        <taxon>Burkholderiales</taxon>
        <taxon>Oxalobacteraceae</taxon>
        <taxon>Telluria group</taxon>
        <taxon>Duganella</taxon>
    </lineage>
</organism>
<proteinExistence type="predicted"/>
<sequence>MSLAKRQRRRSFGFSLIELLASAAILGLLATVAVPFVETTVKRQKEQALRLALRDIRQGLDAYKKAVVDGQIKLTDLAASGYPATLVDLVSGVADAKNNGKPLYFLRRIPRDPFYPDATAPAINTWGLRSFSSSAEHPVKGDDVYDVYSTSDAVGLNGVPYREW</sequence>
<dbReference type="NCBIfam" id="TIGR02532">
    <property type="entry name" value="IV_pilin_GFxxxE"/>
    <property type="match status" value="1"/>
</dbReference>
<feature type="transmembrane region" description="Helical" evidence="1">
    <location>
        <begin position="12"/>
        <end position="37"/>
    </location>
</feature>
<evidence type="ECO:0000313" key="3">
    <source>
        <dbReference type="Proteomes" id="UP000466332"/>
    </source>
</evidence>
<keyword evidence="1" id="KW-1133">Transmembrane helix</keyword>
<dbReference type="Pfam" id="PF07963">
    <property type="entry name" value="N_methyl"/>
    <property type="match status" value="1"/>
</dbReference>
<keyword evidence="1" id="KW-0812">Transmembrane</keyword>
<evidence type="ECO:0000256" key="1">
    <source>
        <dbReference type="SAM" id="Phobius"/>
    </source>
</evidence>
<accession>A0ABW9WHQ1</accession>
<keyword evidence="3" id="KW-1185">Reference proteome</keyword>